<dbReference type="PANTHER" id="PTHR12612">
    <property type="entry name" value="NUCLEAR TRANSPORT FACTOR 2"/>
    <property type="match status" value="1"/>
</dbReference>
<dbReference type="InterPro" id="IPR045875">
    <property type="entry name" value="NTF2"/>
</dbReference>
<dbReference type="PROSITE" id="PS50177">
    <property type="entry name" value="NTF2_DOMAIN"/>
    <property type="match status" value="1"/>
</dbReference>
<dbReference type="Gene3D" id="3.10.450.50">
    <property type="match status" value="1"/>
</dbReference>
<sequence>PGGKENGNTVGSVIQQKYHMQLGPTEEGKRNSEAAHLSWGGEQFQGKAAILGELTNMPFQKIQRIITSYDHQPVSNNSILTLVVGKLKVDEEMISEFHQLFVLKNMNHKWICTSDIFRAALYNFHCTICILTLYSVNSLV</sequence>
<keyword evidence="1" id="KW-0963">Cytoplasm</keyword>
<keyword evidence="1" id="KW-0653">Protein transport</keyword>
<reference evidence="3" key="3">
    <citation type="submission" date="2025-09" db="UniProtKB">
        <authorList>
            <consortium name="Ensembl"/>
        </authorList>
    </citation>
    <scope>IDENTIFICATION</scope>
</reference>
<accession>A0A8C4PR44</accession>
<dbReference type="Proteomes" id="UP000694387">
    <property type="component" value="Chromosome 2"/>
</dbReference>
<comment type="subcellular location">
    <subcellularLocation>
        <location evidence="1">Cytoplasm</location>
    </subcellularLocation>
    <subcellularLocation>
        <location evidence="1">Nucleus</location>
    </subcellularLocation>
</comment>
<evidence type="ECO:0000313" key="4">
    <source>
        <dbReference type="Proteomes" id="UP000694387"/>
    </source>
</evidence>
<dbReference type="GO" id="GO:0051028">
    <property type="term" value="P:mRNA transport"/>
    <property type="evidence" value="ECO:0007669"/>
    <property type="project" value="UniProtKB-UniRule"/>
</dbReference>
<comment type="function">
    <text evidence="1">Has a role in nuclear-cytoplasmic transport of proteins and mRNAs.</text>
</comment>
<keyword evidence="4" id="KW-1185">Reference proteome</keyword>
<reference evidence="3 4" key="1">
    <citation type="journal article" date="2020" name="Nat. Commun.">
        <title>Donkey genomes provide new insights into domestication and selection for coat color.</title>
        <authorList>
            <person name="Wang"/>
            <person name="C."/>
            <person name="Li"/>
            <person name="H."/>
            <person name="Guo"/>
            <person name="Y."/>
            <person name="Huang"/>
            <person name="J."/>
            <person name="Sun"/>
            <person name="Y."/>
            <person name="Min"/>
            <person name="J."/>
            <person name="Wang"/>
            <person name="J."/>
            <person name="Fang"/>
            <person name="X."/>
            <person name="Zhao"/>
            <person name="Z."/>
            <person name="Wang"/>
            <person name="S."/>
            <person name="Zhang"/>
            <person name="Y."/>
            <person name="Liu"/>
            <person name="Q."/>
            <person name="Jiang"/>
            <person name="Q."/>
            <person name="Wang"/>
            <person name="X."/>
            <person name="Guo"/>
            <person name="Y."/>
            <person name="Yang"/>
            <person name="C."/>
            <person name="Wang"/>
            <person name="Y."/>
            <person name="Tian"/>
            <person name="F."/>
            <person name="Zhuang"/>
            <person name="G."/>
            <person name="Fan"/>
            <person name="Y."/>
            <person name="Gao"/>
            <person name="Q."/>
            <person name="Li"/>
            <person name="Y."/>
            <person name="Ju"/>
            <person name="Z."/>
            <person name="Li"/>
            <person name="J."/>
            <person name="Li"/>
            <person name="R."/>
            <person name="Hou"/>
            <person name="M."/>
            <person name="Yang"/>
            <person name="G."/>
            <person name="Liu"/>
            <person name="G."/>
            <person name="Liu"/>
            <person name="W."/>
            <person name="Guo"/>
            <person name="J."/>
            <person name="Pan"/>
            <person name="S."/>
            <person name="Fan"/>
            <person name="G."/>
            <person name="Zhang"/>
            <person name="W."/>
            <person name="Zhang"/>
            <person name="R."/>
            <person name="Yu"/>
            <person name="J."/>
            <person name="Zhang"/>
            <person name="X."/>
            <person name="Yin"/>
            <person name="Q."/>
            <person name="Ji"/>
            <person name="C."/>
            <person name="Jin"/>
            <person name="Y."/>
            <person name="Yue"/>
            <person name="G."/>
            <person name="Liu"/>
            <person name="M."/>
            <person name="Xu"/>
            <person name="J."/>
            <person name="Liu"/>
            <person name="S."/>
            <person name="Jordana"/>
            <person name="J."/>
            <person name="Noce"/>
            <person name="A."/>
            <person name="Amills"/>
            <person name="M."/>
            <person name="Wu"/>
            <person name="D.D."/>
            <person name="Li"/>
            <person name="S."/>
            <person name="Zhou"/>
            <person name="X. and Zhong"/>
            <person name="J."/>
        </authorList>
    </citation>
    <scope>NUCLEOTIDE SEQUENCE [LARGE SCALE GENOMIC DNA]</scope>
</reference>
<dbReference type="GO" id="GO:0005634">
    <property type="term" value="C:nucleus"/>
    <property type="evidence" value="ECO:0007669"/>
    <property type="project" value="UniProtKB-SubCell"/>
</dbReference>
<dbReference type="SUPFAM" id="SSF54427">
    <property type="entry name" value="NTF2-like"/>
    <property type="match status" value="1"/>
</dbReference>
<name>A0A8C4PR44_EQUAS</name>
<dbReference type="AlphaFoldDB" id="A0A8C4PR44"/>
<dbReference type="CDD" id="cd00780">
    <property type="entry name" value="NTF2"/>
    <property type="match status" value="1"/>
</dbReference>
<dbReference type="InterPro" id="IPR018222">
    <property type="entry name" value="Nuclear_transport_factor_2_euk"/>
</dbReference>
<dbReference type="GO" id="GO:0015031">
    <property type="term" value="P:protein transport"/>
    <property type="evidence" value="ECO:0007669"/>
    <property type="project" value="UniProtKB-KW"/>
</dbReference>
<dbReference type="InterPro" id="IPR002075">
    <property type="entry name" value="NTF2_dom"/>
</dbReference>
<dbReference type="GO" id="GO:0005737">
    <property type="term" value="C:cytoplasm"/>
    <property type="evidence" value="ECO:0007669"/>
    <property type="project" value="UniProtKB-SubCell"/>
</dbReference>
<evidence type="ECO:0000259" key="2">
    <source>
        <dbReference type="PROSITE" id="PS50177"/>
    </source>
</evidence>
<dbReference type="GO" id="GO:0006913">
    <property type="term" value="P:nucleocytoplasmic transport"/>
    <property type="evidence" value="ECO:0007669"/>
    <property type="project" value="UniProtKB-UniRule"/>
</dbReference>
<evidence type="ECO:0000256" key="1">
    <source>
        <dbReference type="RuleBase" id="RU369002"/>
    </source>
</evidence>
<keyword evidence="1" id="KW-0813">Transport</keyword>
<dbReference type="GeneTree" id="ENSGT00510000047030"/>
<evidence type="ECO:0000313" key="3">
    <source>
        <dbReference type="Ensembl" id="ENSEASP00005024527.2"/>
    </source>
</evidence>
<protein>
    <recommendedName>
        <fullName evidence="1">NTF2-related export protein</fullName>
    </recommendedName>
</protein>
<keyword evidence="1" id="KW-0539">Nucleus</keyword>
<reference evidence="3" key="2">
    <citation type="submission" date="2025-08" db="UniProtKB">
        <authorList>
            <consortium name="Ensembl"/>
        </authorList>
    </citation>
    <scope>IDENTIFICATION</scope>
</reference>
<dbReference type="Ensembl" id="ENSEAST00005026606.2">
    <property type="protein sequence ID" value="ENSEASP00005024527.2"/>
    <property type="gene ID" value="ENSEASG00005016665.2"/>
</dbReference>
<proteinExistence type="predicted"/>
<feature type="domain" description="NTF2" evidence="2">
    <location>
        <begin position="9"/>
        <end position="119"/>
    </location>
</feature>
<dbReference type="Pfam" id="PF02136">
    <property type="entry name" value="NTF2"/>
    <property type="match status" value="1"/>
</dbReference>
<dbReference type="InterPro" id="IPR032710">
    <property type="entry name" value="NTF2-like_dom_sf"/>
</dbReference>
<organism evidence="3 4">
    <name type="scientific">Equus asinus</name>
    <name type="common">Donkey</name>
    <name type="synonym">Equus africanus asinus</name>
    <dbReference type="NCBI Taxonomy" id="9793"/>
    <lineage>
        <taxon>Eukaryota</taxon>
        <taxon>Metazoa</taxon>
        <taxon>Chordata</taxon>
        <taxon>Craniata</taxon>
        <taxon>Vertebrata</taxon>
        <taxon>Euteleostomi</taxon>
        <taxon>Mammalia</taxon>
        <taxon>Eutheria</taxon>
        <taxon>Laurasiatheria</taxon>
        <taxon>Perissodactyla</taxon>
        <taxon>Equidae</taxon>
        <taxon>Equus</taxon>
    </lineage>
</organism>